<evidence type="ECO:0000256" key="1">
    <source>
        <dbReference type="ARBA" id="ARBA00010523"/>
    </source>
</evidence>
<evidence type="ECO:0000256" key="2">
    <source>
        <dbReference type="ARBA" id="ARBA00023235"/>
    </source>
</evidence>
<dbReference type="Gene3D" id="3.40.50.10490">
    <property type="entry name" value="Glucose-6-phosphate isomerase like protein, domain 1"/>
    <property type="match status" value="2"/>
</dbReference>
<dbReference type="Pfam" id="PF10432">
    <property type="entry name" value="bact-PGI_C"/>
    <property type="match status" value="1"/>
</dbReference>
<protein>
    <submittedName>
        <fullName evidence="4">Unannotated protein</fullName>
    </submittedName>
</protein>
<comment type="similarity">
    <text evidence="1">Belongs to the PGI/PMI family.</text>
</comment>
<evidence type="ECO:0000313" key="4">
    <source>
        <dbReference type="EMBL" id="CAB4697357.1"/>
    </source>
</evidence>
<dbReference type="EMBL" id="CAEZXS010000073">
    <property type="protein sequence ID" value="CAB4697357.1"/>
    <property type="molecule type" value="Genomic_DNA"/>
</dbReference>
<evidence type="ECO:0000259" key="3">
    <source>
        <dbReference type="PROSITE" id="PS51464"/>
    </source>
</evidence>
<dbReference type="GO" id="GO:0004476">
    <property type="term" value="F:mannose-6-phosphate isomerase activity"/>
    <property type="evidence" value="ECO:0007669"/>
    <property type="project" value="InterPro"/>
</dbReference>
<feature type="domain" description="SIS" evidence="3">
    <location>
        <begin position="32"/>
        <end position="174"/>
    </location>
</feature>
<dbReference type="InterPro" id="IPR019490">
    <property type="entry name" value="Glu6P/Mann6P_isomerase_C"/>
</dbReference>
<dbReference type="InterPro" id="IPR046348">
    <property type="entry name" value="SIS_dom_sf"/>
</dbReference>
<dbReference type="PROSITE" id="PS51464">
    <property type="entry name" value="SIS"/>
    <property type="match status" value="1"/>
</dbReference>
<dbReference type="GO" id="GO:0097367">
    <property type="term" value="F:carbohydrate derivative binding"/>
    <property type="evidence" value="ECO:0007669"/>
    <property type="project" value="InterPro"/>
</dbReference>
<sequence length="342" mass="36217">MIEAVDSLGMLQAAYGMPEQCADAVERTDSVAGLPPAEGISSVLILGMGSSGLAGDIASAVAGASCPVPILVSKNYECPEFVGPDTLVLAVSFSGSTHETIDAVHQAVGAGARLVAVTAGGHLERIAHEWGAPVVSLDSTIPSSRAAIGALSVPLLLVLERLGLFDEATAQVGAMISQVTKRRDELLLDGNAALRLAQRVGRTLPIVYGGGTVGEVAAWRWKGQFNENPKVASFANRIPELTHNEICGWAQHGDVTRQVFSMLLLRHDFEHPQVQQRFDLVAEICEEIVSGVYSVSAQGEGRLAQLFDLMIFGDLVSLHMAAREGVDPGPVPALDEIRTRLR</sequence>
<dbReference type="AlphaFoldDB" id="A0A6J6PFM1"/>
<dbReference type="GO" id="GO:0005975">
    <property type="term" value="P:carbohydrate metabolic process"/>
    <property type="evidence" value="ECO:0007669"/>
    <property type="project" value="InterPro"/>
</dbReference>
<reference evidence="4" key="1">
    <citation type="submission" date="2020-05" db="EMBL/GenBank/DDBJ databases">
        <authorList>
            <person name="Chiriac C."/>
            <person name="Salcher M."/>
            <person name="Ghai R."/>
            <person name="Kavagutti S V."/>
        </authorList>
    </citation>
    <scope>NUCLEOTIDE SEQUENCE</scope>
</reference>
<name>A0A6J6PFM1_9ZZZZ</name>
<dbReference type="GO" id="GO:1901135">
    <property type="term" value="P:carbohydrate derivative metabolic process"/>
    <property type="evidence" value="ECO:0007669"/>
    <property type="project" value="InterPro"/>
</dbReference>
<dbReference type="EMBL" id="CAFBOG010000356">
    <property type="protein sequence ID" value="CAB5003313.1"/>
    <property type="molecule type" value="Genomic_DNA"/>
</dbReference>
<gene>
    <name evidence="4" type="ORF">UFOPK2582_00758</name>
    <name evidence="5" type="ORF">UFOPK3914_02286</name>
</gene>
<organism evidence="4">
    <name type="scientific">freshwater metagenome</name>
    <dbReference type="NCBI Taxonomy" id="449393"/>
    <lineage>
        <taxon>unclassified sequences</taxon>
        <taxon>metagenomes</taxon>
        <taxon>ecological metagenomes</taxon>
    </lineage>
</organism>
<dbReference type="SUPFAM" id="SSF53697">
    <property type="entry name" value="SIS domain"/>
    <property type="match status" value="1"/>
</dbReference>
<evidence type="ECO:0000313" key="5">
    <source>
        <dbReference type="EMBL" id="CAB5003313.1"/>
    </source>
</evidence>
<keyword evidence="2" id="KW-0413">Isomerase</keyword>
<dbReference type="GO" id="GO:0004347">
    <property type="term" value="F:glucose-6-phosphate isomerase activity"/>
    <property type="evidence" value="ECO:0007669"/>
    <property type="project" value="InterPro"/>
</dbReference>
<dbReference type="CDD" id="cd05637">
    <property type="entry name" value="SIS_PGI_PMI_2"/>
    <property type="match status" value="1"/>
</dbReference>
<proteinExistence type="inferred from homology"/>
<dbReference type="InterPro" id="IPR001347">
    <property type="entry name" value="SIS_dom"/>
</dbReference>
<accession>A0A6J6PFM1</accession>